<gene>
    <name evidence="1" type="ORF">DY000_02047765</name>
</gene>
<evidence type="ECO:0000313" key="2">
    <source>
        <dbReference type="Proteomes" id="UP000266723"/>
    </source>
</evidence>
<sequence length="94" mass="10945">MHLLDSLTLQVEREERFRSRVKRYAGKWCSRGRSSSLLDAYDDCIKECDKAVERDRKHRPGKEQLLRKMEKSLDSCDQSVGEPGLSLKLWSEAC</sequence>
<proteinExistence type="predicted"/>
<dbReference type="EMBL" id="QGKV02000297">
    <property type="protein sequence ID" value="KAF3609496.1"/>
    <property type="molecule type" value="Genomic_DNA"/>
</dbReference>
<name>A0ABQ7F2H9_BRACR</name>
<keyword evidence="2" id="KW-1185">Reference proteome</keyword>
<dbReference type="Proteomes" id="UP000266723">
    <property type="component" value="Unassembled WGS sequence"/>
</dbReference>
<comment type="caution">
    <text evidence="1">The sequence shown here is derived from an EMBL/GenBank/DDBJ whole genome shotgun (WGS) entry which is preliminary data.</text>
</comment>
<evidence type="ECO:0000313" key="1">
    <source>
        <dbReference type="EMBL" id="KAF3609496.1"/>
    </source>
</evidence>
<organism evidence="1 2">
    <name type="scientific">Brassica cretica</name>
    <name type="common">Mustard</name>
    <dbReference type="NCBI Taxonomy" id="69181"/>
    <lineage>
        <taxon>Eukaryota</taxon>
        <taxon>Viridiplantae</taxon>
        <taxon>Streptophyta</taxon>
        <taxon>Embryophyta</taxon>
        <taxon>Tracheophyta</taxon>
        <taxon>Spermatophyta</taxon>
        <taxon>Magnoliopsida</taxon>
        <taxon>eudicotyledons</taxon>
        <taxon>Gunneridae</taxon>
        <taxon>Pentapetalae</taxon>
        <taxon>rosids</taxon>
        <taxon>malvids</taxon>
        <taxon>Brassicales</taxon>
        <taxon>Brassicaceae</taxon>
        <taxon>Brassiceae</taxon>
        <taxon>Brassica</taxon>
    </lineage>
</organism>
<accession>A0ABQ7F2H9</accession>
<reference evidence="1 2" key="1">
    <citation type="journal article" date="2020" name="BMC Genomics">
        <title>Intraspecific diversification of the crop wild relative Brassica cretica Lam. using demographic model selection.</title>
        <authorList>
            <person name="Kioukis A."/>
            <person name="Michalopoulou V.A."/>
            <person name="Briers L."/>
            <person name="Pirintsos S."/>
            <person name="Studholme D.J."/>
            <person name="Pavlidis P."/>
            <person name="Sarris P.F."/>
        </authorList>
    </citation>
    <scope>NUCLEOTIDE SEQUENCE [LARGE SCALE GENOMIC DNA]</scope>
    <source>
        <strain evidence="2">cv. PFS-1207/04</strain>
    </source>
</reference>
<protein>
    <submittedName>
        <fullName evidence="1">Uncharacterized protein</fullName>
    </submittedName>
</protein>